<dbReference type="EMBL" id="CAOQHR010000010">
    <property type="protein sequence ID" value="CAI6339973.1"/>
    <property type="molecule type" value="Genomic_DNA"/>
</dbReference>
<dbReference type="Proteomes" id="UP001152607">
    <property type="component" value="Unassembled WGS sequence"/>
</dbReference>
<dbReference type="InterPro" id="IPR011042">
    <property type="entry name" value="6-blade_b-propeller_TolB-like"/>
</dbReference>
<organism evidence="2 3">
    <name type="scientific">Periconia digitata</name>
    <dbReference type="NCBI Taxonomy" id="1303443"/>
    <lineage>
        <taxon>Eukaryota</taxon>
        <taxon>Fungi</taxon>
        <taxon>Dikarya</taxon>
        <taxon>Ascomycota</taxon>
        <taxon>Pezizomycotina</taxon>
        <taxon>Dothideomycetes</taxon>
        <taxon>Pleosporomycetidae</taxon>
        <taxon>Pleosporales</taxon>
        <taxon>Massarineae</taxon>
        <taxon>Periconiaceae</taxon>
        <taxon>Periconia</taxon>
    </lineage>
</organism>
<feature type="chain" id="PRO_5040815113" description="SMP-30/Gluconolactonase/LRE-like region domain-containing protein" evidence="1">
    <location>
        <begin position="17"/>
        <end position="320"/>
    </location>
</feature>
<accession>A0A9W4UTD3</accession>
<name>A0A9W4UTD3_9PLEO</name>
<dbReference type="PANTHER" id="PTHR42060">
    <property type="entry name" value="NHL REPEAT-CONTAINING PROTEIN-RELATED"/>
    <property type="match status" value="1"/>
</dbReference>
<dbReference type="OrthoDB" id="9977941at2759"/>
<dbReference type="AlphaFoldDB" id="A0A9W4UTD3"/>
<dbReference type="SUPFAM" id="SSF63829">
    <property type="entry name" value="Calcium-dependent phosphotriesterase"/>
    <property type="match status" value="1"/>
</dbReference>
<dbReference type="Gene3D" id="2.120.10.30">
    <property type="entry name" value="TolB, C-terminal domain"/>
    <property type="match status" value="1"/>
</dbReference>
<evidence type="ECO:0000256" key="1">
    <source>
        <dbReference type="SAM" id="SignalP"/>
    </source>
</evidence>
<keyword evidence="3" id="KW-1185">Reference proteome</keyword>
<gene>
    <name evidence="2" type="ORF">PDIGIT_LOCUS13139</name>
</gene>
<reference evidence="2" key="1">
    <citation type="submission" date="2023-01" db="EMBL/GenBank/DDBJ databases">
        <authorList>
            <person name="Van Ghelder C."/>
            <person name="Rancurel C."/>
        </authorList>
    </citation>
    <scope>NUCLEOTIDE SEQUENCE</scope>
    <source>
        <strain evidence="2">CNCM I-4278</strain>
    </source>
</reference>
<dbReference type="InterPro" id="IPR052998">
    <property type="entry name" value="Hetero-Diels-Alderase-like"/>
</dbReference>
<dbReference type="PANTHER" id="PTHR42060:SF1">
    <property type="entry name" value="NHL REPEAT-CONTAINING PROTEIN"/>
    <property type="match status" value="1"/>
</dbReference>
<protein>
    <recommendedName>
        <fullName evidence="4">SMP-30/Gluconolactonase/LRE-like region domain-containing protein</fullName>
    </recommendedName>
</protein>
<proteinExistence type="predicted"/>
<evidence type="ECO:0000313" key="3">
    <source>
        <dbReference type="Proteomes" id="UP001152607"/>
    </source>
</evidence>
<sequence length="320" mass="33412">MRILLPTLLFTFAASATPPQNPATVKQLTTYNGFLENIAVRHNGHLLITSLSTPSLLYIDPNTPNTTTPLPPIPGANGISGITELSQDLFVVAAGIWNLTQQRATNISLWTIDFNPPSPPTEAVPTKLLDMPSAALLNGLAAIPGTPLVLASDSVAGVIYKIDVARKTHSLAINDPILGIPDQTQGLGVNGIKVHDGTLFFVNSFTGVLGRFRISRDDGTAIGNASVITRFDTDVVSGIDDFDVHGNGDVYIAAHPDFVFRVGGEGGKVEVVVSGEQVPDPTSLALGRGGGFAGGVVYVLVNAFEGDVNDAVGGVVVIDL</sequence>
<feature type="signal peptide" evidence="1">
    <location>
        <begin position="1"/>
        <end position="16"/>
    </location>
</feature>
<keyword evidence="1" id="KW-0732">Signal</keyword>
<evidence type="ECO:0000313" key="2">
    <source>
        <dbReference type="EMBL" id="CAI6339973.1"/>
    </source>
</evidence>
<comment type="caution">
    <text evidence="2">The sequence shown here is derived from an EMBL/GenBank/DDBJ whole genome shotgun (WGS) entry which is preliminary data.</text>
</comment>
<evidence type="ECO:0008006" key="4">
    <source>
        <dbReference type="Google" id="ProtNLM"/>
    </source>
</evidence>